<dbReference type="AlphaFoldDB" id="A0A8T0RNL5"/>
<keyword evidence="2" id="KW-1185">Reference proteome</keyword>
<protein>
    <submittedName>
        <fullName evidence="1">Uncharacterized protein</fullName>
    </submittedName>
</protein>
<accession>A0A8T0RNL5</accession>
<dbReference type="EMBL" id="CM029046">
    <property type="protein sequence ID" value="KAG2586765.1"/>
    <property type="molecule type" value="Genomic_DNA"/>
</dbReference>
<comment type="caution">
    <text evidence="1">The sequence shown here is derived from an EMBL/GenBank/DDBJ whole genome shotgun (WGS) entry which is preliminary data.</text>
</comment>
<sequence>MLLTLHNINLGLPRINTDSVAINCVLREMPYPGSSSSPSPAAALLLLVLLLVASSPAYSIQAAYGGVPQAVTEAAGAAAVCGSRRLLAPPRDTPPFPAGAPPILPVVVVVWQLEVDRAKRARSRAEAPSGPV</sequence>
<organism evidence="1 2">
    <name type="scientific">Panicum virgatum</name>
    <name type="common">Blackwell switchgrass</name>
    <dbReference type="NCBI Taxonomy" id="38727"/>
    <lineage>
        <taxon>Eukaryota</taxon>
        <taxon>Viridiplantae</taxon>
        <taxon>Streptophyta</taxon>
        <taxon>Embryophyta</taxon>
        <taxon>Tracheophyta</taxon>
        <taxon>Spermatophyta</taxon>
        <taxon>Magnoliopsida</taxon>
        <taxon>Liliopsida</taxon>
        <taxon>Poales</taxon>
        <taxon>Poaceae</taxon>
        <taxon>PACMAD clade</taxon>
        <taxon>Panicoideae</taxon>
        <taxon>Panicodae</taxon>
        <taxon>Paniceae</taxon>
        <taxon>Panicinae</taxon>
        <taxon>Panicum</taxon>
        <taxon>Panicum sect. Hiantes</taxon>
    </lineage>
</organism>
<evidence type="ECO:0000313" key="2">
    <source>
        <dbReference type="Proteomes" id="UP000823388"/>
    </source>
</evidence>
<evidence type="ECO:0000313" key="1">
    <source>
        <dbReference type="EMBL" id="KAG2586765.1"/>
    </source>
</evidence>
<dbReference type="Proteomes" id="UP000823388">
    <property type="component" value="Chromosome 5N"/>
</dbReference>
<name>A0A8T0RNL5_PANVG</name>
<reference evidence="1" key="1">
    <citation type="submission" date="2020-05" db="EMBL/GenBank/DDBJ databases">
        <title>WGS assembly of Panicum virgatum.</title>
        <authorList>
            <person name="Lovell J.T."/>
            <person name="Jenkins J."/>
            <person name="Shu S."/>
            <person name="Juenger T.E."/>
            <person name="Schmutz J."/>
        </authorList>
    </citation>
    <scope>NUCLEOTIDE SEQUENCE</scope>
    <source>
        <strain evidence="1">AP13</strain>
    </source>
</reference>
<gene>
    <name evidence="1" type="ORF">PVAP13_5NG076000</name>
</gene>
<proteinExistence type="predicted"/>